<evidence type="ECO:0000313" key="2">
    <source>
        <dbReference type="Proteomes" id="UP001207468"/>
    </source>
</evidence>
<protein>
    <submittedName>
        <fullName evidence="1">Uncharacterized protein</fullName>
    </submittedName>
</protein>
<sequence>MNMKSKFLLFALSALSVLLITGCSSINQASKTPDDVYYSPARAVPPPPPNKAYKDEYDEYISSSDDRYLQMKVQNRQLWSSLDDYSYWNDPAYTLNYSYYYGSPYYNNYLYSGYYNPYSSIYGLGYFDPFYSPGYGYGYGSGYGYHGSYLPAVVVTKNPLVRVTTARPSLNTYNRPQTYYVDPNSPHTRPTSIYNNNNNSRTITNNPSPAPVRTYSPPPSSSGGGGGGGGVSRPLPEDVLRYSYLPQHGSARSMAVGGAMGSLGGDINALFVNPAGLGLYKTSEFVISPGFFASSTPGTFRGTSNTGTSKSAFDLGTSGFVVGFNPPGSQLTSQAFSIGVNQTANFNNVTSYKGQNNYSSYTEQFTEEISNSGNSLSGVMNDPRYAFGSSQAIYTYLVDTFRTSTNDLVLKGLPEFLLANGTALNQEKTIRTSGGIYEIAAGYAANSNDKFYWGVSLGVPIVSYTRDTYYRESDASGNTNNNFNYFTLNDRLSTSGVGVNVKAGILYRPVMHWRFGFTLHTPTWYSLTDKESSNLTADTEGYNGVASTNSGVFTGGIAGQTQYQATTPWKAIISASYVFNEVNDTRKQKAFITSDIEYIGYSGAQFKASGDNVTNEDNAYYDQMKTVIQNYYKGAFNFRLGGEIKFNTFMIRAGGAYYANPYKDHELKSNIMQATGGIGYRDHGIFIDLTYVYTFSKDVSFPYRLSDKDNTFAELKNTRSNVMLTFGVKL</sequence>
<dbReference type="Proteomes" id="UP001207468">
    <property type="component" value="Unassembled WGS sequence"/>
</dbReference>
<organism evidence="1 2">
    <name type="scientific">Russula earlei</name>
    <dbReference type="NCBI Taxonomy" id="71964"/>
    <lineage>
        <taxon>Eukaryota</taxon>
        <taxon>Fungi</taxon>
        <taxon>Dikarya</taxon>
        <taxon>Basidiomycota</taxon>
        <taxon>Agaricomycotina</taxon>
        <taxon>Agaricomycetes</taxon>
        <taxon>Russulales</taxon>
        <taxon>Russulaceae</taxon>
        <taxon>Russula</taxon>
    </lineage>
</organism>
<accession>A0ACC0TVM6</accession>
<reference evidence="1" key="1">
    <citation type="submission" date="2021-03" db="EMBL/GenBank/DDBJ databases">
        <title>Evolutionary priming and transition to the ectomycorrhizal habit in an iconic lineage of mushroom-forming fungi: is preadaptation a requirement?</title>
        <authorList>
            <consortium name="DOE Joint Genome Institute"/>
            <person name="Looney B.P."/>
            <person name="Miyauchi S."/>
            <person name="Morin E."/>
            <person name="Drula E."/>
            <person name="Courty P.E."/>
            <person name="Chicoki N."/>
            <person name="Fauchery L."/>
            <person name="Kohler A."/>
            <person name="Kuo A."/>
            <person name="LaButti K."/>
            <person name="Pangilinan J."/>
            <person name="Lipzen A."/>
            <person name="Riley R."/>
            <person name="Andreopoulos W."/>
            <person name="He G."/>
            <person name="Johnson J."/>
            <person name="Barry K.W."/>
            <person name="Grigoriev I.V."/>
            <person name="Nagy L."/>
            <person name="Hibbett D."/>
            <person name="Henrissat B."/>
            <person name="Matheny P.B."/>
            <person name="Labbe J."/>
            <person name="Martin A.F."/>
        </authorList>
    </citation>
    <scope>NUCLEOTIDE SEQUENCE</scope>
    <source>
        <strain evidence="1">BPL698</strain>
    </source>
</reference>
<evidence type="ECO:0000313" key="1">
    <source>
        <dbReference type="EMBL" id="KAI9450915.1"/>
    </source>
</evidence>
<gene>
    <name evidence="1" type="ORF">F5148DRAFT_1335171</name>
</gene>
<comment type="caution">
    <text evidence="1">The sequence shown here is derived from an EMBL/GenBank/DDBJ whole genome shotgun (WGS) entry which is preliminary data.</text>
</comment>
<keyword evidence="2" id="KW-1185">Reference proteome</keyword>
<name>A0ACC0TVM6_9AGAM</name>
<dbReference type="EMBL" id="JAGFNK010000402">
    <property type="protein sequence ID" value="KAI9450915.1"/>
    <property type="molecule type" value="Genomic_DNA"/>
</dbReference>
<proteinExistence type="predicted"/>